<protein>
    <submittedName>
        <fullName evidence="2">Zinc-binding alcohol dehydrogenase family protein</fullName>
    </submittedName>
</protein>
<dbReference type="Gene3D" id="3.40.50.720">
    <property type="entry name" value="NAD(P)-binding Rossmann-like Domain"/>
    <property type="match status" value="1"/>
</dbReference>
<dbReference type="InterPro" id="IPR013154">
    <property type="entry name" value="ADH-like_N"/>
</dbReference>
<organism evidence="2 3">
    <name type="scientific">Gordonia polyisoprenivorans (strain DSM 44266 / VH2)</name>
    <dbReference type="NCBI Taxonomy" id="1112204"/>
    <lineage>
        <taxon>Bacteria</taxon>
        <taxon>Bacillati</taxon>
        <taxon>Actinomycetota</taxon>
        <taxon>Actinomycetes</taxon>
        <taxon>Mycobacteriales</taxon>
        <taxon>Gordoniaceae</taxon>
        <taxon>Gordonia</taxon>
    </lineage>
</organism>
<dbReference type="EMBL" id="CP003119">
    <property type="protein sequence ID" value="AFA74407.1"/>
    <property type="molecule type" value="Genomic_DNA"/>
</dbReference>
<dbReference type="RefSeq" id="WP_014360834.1">
    <property type="nucleotide sequence ID" value="NC_016906.1"/>
</dbReference>
<accession>H6MZ71</accession>
<dbReference type="STRING" id="1112204.GPOL_c33950"/>
<dbReference type="eggNOG" id="COG0604">
    <property type="taxonomic scope" value="Bacteria"/>
</dbReference>
<dbReference type="GO" id="GO:0016491">
    <property type="term" value="F:oxidoreductase activity"/>
    <property type="evidence" value="ECO:0007669"/>
    <property type="project" value="InterPro"/>
</dbReference>
<dbReference type="AlphaFoldDB" id="H6MZ71"/>
<dbReference type="SUPFAM" id="SSF50129">
    <property type="entry name" value="GroES-like"/>
    <property type="match status" value="1"/>
</dbReference>
<dbReference type="InterPro" id="IPR011032">
    <property type="entry name" value="GroES-like_sf"/>
</dbReference>
<dbReference type="InterPro" id="IPR036291">
    <property type="entry name" value="NAD(P)-bd_dom_sf"/>
</dbReference>
<reference evidence="2 3" key="1">
    <citation type="journal article" date="2012" name="Appl. Environ. Microbiol.">
        <title>Involvement of two latex-clearing proteins during rubber degradation and insights into the subsequent degradation pathway revealed by the genome sequence of Gordonia polyisoprenivorans strain VH2.</title>
        <authorList>
            <person name="Hiessl S."/>
            <person name="Schuldes J."/>
            <person name="Thurmer A."/>
            <person name="Halbsguth T."/>
            <person name="Broker D."/>
            <person name="Angelov A."/>
            <person name="Liebl W."/>
            <person name="Daniel R."/>
            <person name="Steinbuchel A."/>
        </authorList>
    </citation>
    <scope>NUCLEOTIDE SEQUENCE [LARGE SCALE GENOMIC DNA]</scope>
    <source>
        <strain evidence="3">DSM 44266 / VH2</strain>
    </source>
</reference>
<evidence type="ECO:0000313" key="2">
    <source>
        <dbReference type="EMBL" id="AFA74407.1"/>
    </source>
</evidence>
<dbReference type="SUPFAM" id="SSF51735">
    <property type="entry name" value="NAD(P)-binding Rossmann-fold domains"/>
    <property type="match status" value="1"/>
</dbReference>
<dbReference type="PANTHER" id="PTHR45033">
    <property type="match status" value="1"/>
</dbReference>
<dbReference type="Proteomes" id="UP000009154">
    <property type="component" value="Chromosome"/>
</dbReference>
<evidence type="ECO:0000259" key="1">
    <source>
        <dbReference type="SMART" id="SM00829"/>
    </source>
</evidence>
<evidence type="ECO:0000313" key="3">
    <source>
        <dbReference type="Proteomes" id="UP000009154"/>
    </source>
</evidence>
<dbReference type="PANTHER" id="PTHR45033:SF2">
    <property type="entry name" value="ZINC-TYPE ALCOHOL DEHYDROGENASE-LIKE PROTEIN C1773.06C"/>
    <property type="match status" value="1"/>
</dbReference>
<name>H6MZ71_GORPV</name>
<dbReference type="HOGENOM" id="CLU_026673_3_4_11"/>
<dbReference type="Pfam" id="PF08240">
    <property type="entry name" value="ADH_N"/>
    <property type="match status" value="1"/>
</dbReference>
<dbReference type="InterPro" id="IPR020843">
    <property type="entry name" value="ER"/>
</dbReference>
<dbReference type="InterPro" id="IPR052711">
    <property type="entry name" value="Zinc_ADH-like"/>
</dbReference>
<dbReference type="InterPro" id="IPR013149">
    <property type="entry name" value="ADH-like_C"/>
</dbReference>
<dbReference type="GeneID" id="90160416"/>
<dbReference type="SMART" id="SM00829">
    <property type="entry name" value="PKS_ER"/>
    <property type="match status" value="1"/>
</dbReference>
<proteinExistence type="predicted"/>
<dbReference type="Gene3D" id="3.90.180.10">
    <property type="entry name" value="Medium-chain alcohol dehydrogenases, catalytic domain"/>
    <property type="match status" value="1"/>
</dbReference>
<gene>
    <name evidence="2" type="ordered locus">GPOL_c33950</name>
</gene>
<dbReference type="KEGG" id="gpo:GPOL_c33950"/>
<dbReference type="CDD" id="cd08276">
    <property type="entry name" value="MDR7"/>
    <property type="match status" value="1"/>
</dbReference>
<feature type="domain" description="Enoyl reductase (ER)" evidence="1">
    <location>
        <begin position="13"/>
        <end position="342"/>
    </location>
</feature>
<keyword evidence="3" id="KW-1185">Reference proteome</keyword>
<sequence>MRSWSLTGNHLGSIADGLCLDEVSTEPPQPVGRQVVVRVRAAALNFRDAMILRDTYTLKAGAGTIPLSDGAGDVVAVGPLVQQLNVGDRVVSTYFPRWRSGPLEPEYAGDQFGAGRDGLLAEWLVCEEDELVRPPAHLSACEAATLPCSAVTAWSALTGPRPVLPGQTILTLGTGGVSLFAVQLGQLFGVRIIAATSSGTKAARLKALGADTVMDYSANSSWDKEVLEATDGFGVDRVIETVGPQTLERSIRSTAVGGEIAHVGGGGFADSDATTFDPRVLHGRSLSLRRVTVGSRHDFEMMNQAIAVHRLRPVVDAVIGFEDAPLAYERLVDRSHLGKIVVDVNGADE</sequence>
<dbReference type="Pfam" id="PF00107">
    <property type="entry name" value="ADH_zinc_N"/>
    <property type="match status" value="1"/>
</dbReference>